<keyword evidence="10 11" id="KW-0472">Membrane</keyword>
<dbReference type="GO" id="GO:0000155">
    <property type="term" value="F:phosphorelay sensor kinase activity"/>
    <property type="evidence" value="ECO:0007669"/>
    <property type="project" value="InterPro"/>
</dbReference>
<keyword evidence="4" id="KW-0597">Phosphoprotein</keyword>
<dbReference type="Gene3D" id="1.10.287.130">
    <property type="match status" value="1"/>
</dbReference>
<dbReference type="CDD" id="cd06225">
    <property type="entry name" value="HAMP"/>
    <property type="match status" value="1"/>
</dbReference>
<dbReference type="SMART" id="SM00388">
    <property type="entry name" value="HisKA"/>
    <property type="match status" value="1"/>
</dbReference>
<dbReference type="FunFam" id="3.30.565.10:FF:000006">
    <property type="entry name" value="Sensor histidine kinase WalK"/>
    <property type="match status" value="1"/>
</dbReference>
<dbReference type="RefSeq" id="WP_122628692.1">
    <property type="nucleotide sequence ID" value="NZ_UPPP01000080.1"/>
</dbReference>
<evidence type="ECO:0000256" key="9">
    <source>
        <dbReference type="ARBA" id="ARBA00023012"/>
    </source>
</evidence>
<dbReference type="EC" id="2.7.13.3" evidence="3"/>
<reference evidence="14 15" key="1">
    <citation type="submission" date="2018-06" db="EMBL/GenBank/DDBJ databases">
        <authorList>
            <person name="Strepis N."/>
        </authorList>
    </citation>
    <scope>NUCLEOTIDE SEQUENCE [LARGE SCALE GENOMIC DNA]</scope>
    <source>
        <strain evidence="14">LUCI</strain>
    </source>
</reference>
<evidence type="ECO:0000256" key="10">
    <source>
        <dbReference type="ARBA" id="ARBA00023136"/>
    </source>
</evidence>
<accession>A0A498R9U7</accession>
<feature type="transmembrane region" description="Helical" evidence="11">
    <location>
        <begin position="12"/>
        <end position="37"/>
    </location>
</feature>
<dbReference type="PANTHER" id="PTHR45528">
    <property type="entry name" value="SENSOR HISTIDINE KINASE CPXA"/>
    <property type="match status" value="1"/>
</dbReference>
<dbReference type="Proteomes" id="UP000277811">
    <property type="component" value="Unassembled WGS sequence"/>
</dbReference>
<evidence type="ECO:0000259" key="12">
    <source>
        <dbReference type="PROSITE" id="PS50109"/>
    </source>
</evidence>
<keyword evidence="7" id="KW-0418">Kinase</keyword>
<dbReference type="GO" id="GO:0005886">
    <property type="term" value="C:plasma membrane"/>
    <property type="evidence" value="ECO:0007669"/>
    <property type="project" value="TreeGrafter"/>
</dbReference>
<dbReference type="InterPro" id="IPR036890">
    <property type="entry name" value="HATPase_C_sf"/>
</dbReference>
<dbReference type="PROSITE" id="PS50885">
    <property type="entry name" value="HAMP"/>
    <property type="match status" value="1"/>
</dbReference>
<keyword evidence="9" id="KW-0902">Two-component regulatory system</keyword>
<dbReference type="InterPro" id="IPR003594">
    <property type="entry name" value="HATPase_dom"/>
</dbReference>
<dbReference type="Pfam" id="PF00672">
    <property type="entry name" value="HAMP"/>
    <property type="match status" value="1"/>
</dbReference>
<dbReference type="EMBL" id="UPPP01000080">
    <property type="protein sequence ID" value="VBB07765.1"/>
    <property type="molecule type" value="Genomic_DNA"/>
</dbReference>
<dbReference type="Pfam" id="PF00512">
    <property type="entry name" value="HisKA"/>
    <property type="match status" value="1"/>
</dbReference>
<keyword evidence="15" id="KW-1185">Reference proteome</keyword>
<dbReference type="SUPFAM" id="SSF55874">
    <property type="entry name" value="ATPase domain of HSP90 chaperone/DNA topoisomerase II/histidine kinase"/>
    <property type="match status" value="1"/>
</dbReference>
<dbReference type="PROSITE" id="PS50109">
    <property type="entry name" value="HIS_KIN"/>
    <property type="match status" value="1"/>
</dbReference>
<dbReference type="Gene3D" id="3.30.565.10">
    <property type="entry name" value="Histidine kinase-like ATPase, C-terminal domain"/>
    <property type="match status" value="1"/>
</dbReference>
<feature type="domain" description="Histidine kinase" evidence="12">
    <location>
        <begin position="272"/>
        <end position="491"/>
    </location>
</feature>
<dbReference type="InterPro" id="IPR036097">
    <property type="entry name" value="HisK_dim/P_sf"/>
</dbReference>
<evidence type="ECO:0000256" key="2">
    <source>
        <dbReference type="ARBA" id="ARBA00004141"/>
    </source>
</evidence>
<evidence type="ECO:0000256" key="1">
    <source>
        <dbReference type="ARBA" id="ARBA00000085"/>
    </source>
</evidence>
<evidence type="ECO:0000256" key="3">
    <source>
        <dbReference type="ARBA" id="ARBA00012438"/>
    </source>
</evidence>
<dbReference type="OrthoDB" id="9806130at2"/>
<keyword evidence="8 11" id="KW-1133">Transmembrane helix</keyword>
<proteinExistence type="predicted"/>
<evidence type="ECO:0000256" key="4">
    <source>
        <dbReference type="ARBA" id="ARBA00022553"/>
    </source>
</evidence>
<keyword evidence="6 11" id="KW-0812">Transmembrane</keyword>
<evidence type="ECO:0000313" key="14">
    <source>
        <dbReference type="EMBL" id="VBB07765.1"/>
    </source>
</evidence>
<evidence type="ECO:0000256" key="8">
    <source>
        <dbReference type="ARBA" id="ARBA00022989"/>
    </source>
</evidence>
<evidence type="ECO:0000256" key="11">
    <source>
        <dbReference type="SAM" id="Phobius"/>
    </source>
</evidence>
<evidence type="ECO:0000313" key="15">
    <source>
        <dbReference type="Proteomes" id="UP000277811"/>
    </source>
</evidence>
<evidence type="ECO:0000259" key="13">
    <source>
        <dbReference type="PROSITE" id="PS50885"/>
    </source>
</evidence>
<name>A0A498R9U7_9FIRM</name>
<dbReference type="AlphaFoldDB" id="A0A498R9U7"/>
<evidence type="ECO:0000256" key="7">
    <source>
        <dbReference type="ARBA" id="ARBA00022777"/>
    </source>
</evidence>
<dbReference type="InterPro" id="IPR003661">
    <property type="entry name" value="HisK_dim/P_dom"/>
</dbReference>
<dbReference type="SUPFAM" id="SSF47384">
    <property type="entry name" value="Homodimeric domain of signal transducing histidine kinase"/>
    <property type="match status" value="1"/>
</dbReference>
<dbReference type="InterPro" id="IPR003660">
    <property type="entry name" value="HAMP_dom"/>
</dbReference>
<dbReference type="InterPro" id="IPR050398">
    <property type="entry name" value="HssS/ArlS-like"/>
</dbReference>
<dbReference type="InterPro" id="IPR005467">
    <property type="entry name" value="His_kinase_dom"/>
</dbReference>
<dbReference type="SMART" id="SM00304">
    <property type="entry name" value="HAMP"/>
    <property type="match status" value="1"/>
</dbReference>
<sequence length="494" mass="54969">MTIKERLSISNILMIIVPVIITTIIAAVCLEIVWLAMINGAGFVLKDSPHFYNASQRISSIAENFLNTTDPNEQTEQIKHLEELLNQGSFSLTISALGVERYHFGKDVKLDNSKLLAAMAALNGEGVISSNGYNYYVHQTEIKGTLYSISILGKKIEDSPHLGQQIEDSPHLRHGMLIPFGIILTLGICLSVFLTNKFLIRFVFQKIEDPMNILSSGVRQIRDGNLDCRIKYDHKDEFASVCADFNDMATRLKESVDLLQRQEASRKELLAGISHDLRSPLTSIRAYVEGLLDGVAKTPEAQRSYLETIKTKSIDIDQMVSKIFLFSKMEIGQCSEHPEPLNLAKEIDTLIHEVGAEYKEKGLQITMQDLLPVTVFGDPDSLRRILVNIMENSLKYKNKVMGQLTIYSTQTEAAYVILTLSDDGPGVSEESLPRIFDTFYRSDPARQNPQKGSGLGLAIVSKAVSQMGGTVTAKNGKNEGLTMEIKLPIQENKK</sequence>
<dbReference type="Pfam" id="PF02518">
    <property type="entry name" value="HATPase_c"/>
    <property type="match status" value="1"/>
</dbReference>
<dbReference type="PANTHER" id="PTHR45528:SF8">
    <property type="entry name" value="HISTIDINE KINASE"/>
    <property type="match status" value="1"/>
</dbReference>
<dbReference type="CDD" id="cd00082">
    <property type="entry name" value="HisKA"/>
    <property type="match status" value="1"/>
</dbReference>
<comment type="catalytic activity">
    <reaction evidence="1">
        <text>ATP + protein L-histidine = ADP + protein N-phospho-L-histidine.</text>
        <dbReference type="EC" id="2.7.13.3"/>
    </reaction>
</comment>
<gene>
    <name evidence="14" type="ORF">LUCI_3030</name>
</gene>
<comment type="subcellular location">
    <subcellularLocation>
        <location evidence="2">Membrane</location>
        <topology evidence="2">Multi-pass membrane protein</topology>
    </subcellularLocation>
</comment>
<feature type="domain" description="HAMP" evidence="13">
    <location>
        <begin position="205"/>
        <end position="257"/>
    </location>
</feature>
<dbReference type="SMART" id="SM00387">
    <property type="entry name" value="HATPase_c"/>
    <property type="match status" value="1"/>
</dbReference>
<protein>
    <recommendedName>
        <fullName evidence="3">histidine kinase</fullName>
        <ecNumber evidence="3">2.7.13.3</ecNumber>
    </recommendedName>
</protein>
<dbReference type="PRINTS" id="PR00344">
    <property type="entry name" value="BCTRLSENSOR"/>
</dbReference>
<organism evidence="14 15">
    <name type="scientific">Lucifera butyrica</name>
    <dbReference type="NCBI Taxonomy" id="1351585"/>
    <lineage>
        <taxon>Bacteria</taxon>
        <taxon>Bacillati</taxon>
        <taxon>Bacillota</taxon>
        <taxon>Negativicutes</taxon>
        <taxon>Veillonellales</taxon>
        <taxon>Veillonellaceae</taxon>
        <taxon>Lucifera</taxon>
    </lineage>
</organism>
<dbReference type="Gene3D" id="6.10.340.10">
    <property type="match status" value="1"/>
</dbReference>
<evidence type="ECO:0000256" key="5">
    <source>
        <dbReference type="ARBA" id="ARBA00022679"/>
    </source>
</evidence>
<keyword evidence="5" id="KW-0808">Transferase</keyword>
<evidence type="ECO:0000256" key="6">
    <source>
        <dbReference type="ARBA" id="ARBA00022692"/>
    </source>
</evidence>
<dbReference type="SUPFAM" id="SSF158472">
    <property type="entry name" value="HAMP domain-like"/>
    <property type="match status" value="1"/>
</dbReference>
<dbReference type="InterPro" id="IPR004358">
    <property type="entry name" value="Sig_transdc_His_kin-like_C"/>
</dbReference>